<dbReference type="Pfam" id="PF17972">
    <property type="entry name" value="bMG5"/>
    <property type="match status" value="1"/>
</dbReference>
<dbReference type="InterPro" id="IPR008930">
    <property type="entry name" value="Terpenoid_cyclase/PrenylTrfase"/>
</dbReference>
<dbReference type="InterPro" id="IPR002890">
    <property type="entry name" value="MG2"/>
</dbReference>
<dbReference type="EMBL" id="LO017727">
    <property type="protein sequence ID" value="CRH05036.1"/>
    <property type="molecule type" value="Genomic_DNA"/>
</dbReference>
<gene>
    <name evidence="6" type="ORF">MAGMO_0835</name>
</gene>
<dbReference type="PANTHER" id="PTHR40094">
    <property type="entry name" value="ALPHA-2-MACROGLOBULIN HOMOLOG"/>
    <property type="match status" value="1"/>
</dbReference>
<dbReference type="InterPro" id="IPR041203">
    <property type="entry name" value="Bact_A2M_MG5"/>
</dbReference>
<dbReference type="InterPro" id="IPR040639">
    <property type="entry name" value="A2MG_MG1"/>
</dbReference>
<evidence type="ECO:0000259" key="5">
    <source>
        <dbReference type="SMART" id="SM01360"/>
    </source>
</evidence>
<dbReference type="GO" id="GO:0004866">
    <property type="term" value="F:endopeptidase inhibitor activity"/>
    <property type="evidence" value="ECO:0007669"/>
    <property type="project" value="InterPro"/>
</dbReference>
<evidence type="ECO:0008006" key="7">
    <source>
        <dbReference type="Google" id="ProtNLM"/>
    </source>
</evidence>
<dbReference type="SUPFAM" id="SSF48239">
    <property type="entry name" value="Terpenoid cyclases/Protein prenyltransferases"/>
    <property type="match status" value="1"/>
</dbReference>
<dbReference type="InterPro" id="IPR011625">
    <property type="entry name" value="A2M_N_BRD"/>
</dbReference>
<dbReference type="InterPro" id="IPR047565">
    <property type="entry name" value="Alpha-macroglob_thiol-ester_cl"/>
</dbReference>
<dbReference type="Pfam" id="PF01835">
    <property type="entry name" value="MG2"/>
    <property type="match status" value="1"/>
</dbReference>
<dbReference type="GO" id="GO:0005615">
    <property type="term" value="C:extracellular space"/>
    <property type="evidence" value="ECO:0007669"/>
    <property type="project" value="InterPro"/>
</dbReference>
<dbReference type="Pfam" id="PF07703">
    <property type="entry name" value="A2M_BRD"/>
    <property type="match status" value="1"/>
</dbReference>
<evidence type="ECO:0000256" key="3">
    <source>
        <dbReference type="SAM" id="MobiDB-lite"/>
    </source>
</evidence>
<feature type="domain" description="Alpha-2-macroglobulin" evidence="5">
    <location>
        <begin position="941"/>
        <end position="1029"/>
    </location>
</feature>
<dbReference type="InterPro" id="IPR041462">
    <property type="entry name" value="Bact_A2M_MG6"/>
</dbReference>
<dbReference type="PANTHER" id="PTHR40094:SF1">
    <property type="entry name" value="UBIQUITIN DOMAIN-CONTAINING PROTEIN"/>
    <property type="match status" value="1"/>
</dbReference>
<accession>A0A1S7LGX4</accession>
<dbReference type="InterPro" id="IPR051802">
    <property type="entry name" value="YfhM-like"/>
</dbReference>
<keyword evidence="2" id="KW-0732">Signal</keyword>
<dbReference type="Gene3D" id="1.50.10.20">
    <property type="match status" value="1"/>
</dbReference>
<proteinExistence type="inferred from homology"/>
<evidence type="ECO:0000256" key="2">
    <source>
        <dbReference type="ARBA" id="ARBA00022729"/>
    </source>
</evidence>
<sequence length="1620" mass="179369">MIILRAVSSEELPMILRKQQPQRLLFWLLPLVMVGLLMTQTAMAAQPLKLLKLEERQLDGAPAIMALFSHPLDATILYERHIRVQRNQEPLNRAWVVGDNPTQLFLPRVDPKQRYRIHFAAGLRGKKGELLGSEQSREITIRDVKPAFGFAGSKTVLPASIAAGLPVMTVNVPEVDIEFLQVKPSQLPHFLKQYLRHWDNAPTQSQMERVSHFTKSVFRGRFTTDAPANTRHITHIPVQNIDALTTPGLYLAVMSHPGHFGWYRATMFTITDIGLHVRHFADRIEIFTQSLADGQPMPQVALTLRDGKGKTRGRAVTDAAGHARIAGSFSSHSLLTAHSGDQLSLLSFNEPALDLSNFAIEGPAHQPVSLFPYTPRDLFRPGESFPLSVLVRDHDGHPIIPRPITARLLRPDGRESARFTLREADSAKGLGYLEQWIELPADAPTGRWRIELRADPAAKRANTTVELSVEEFLPERMKLELTTDRAYLLPKQRLSITTQGHYLYGAPAAGNRLQRVLHRRFNPHPVASLKDFFFGNAKLADKLRERTPLADVTLGKEGQHQFSLDGEADAAPVSLKVVASLLESGGRPVTRAVQRTVWPAEALVGVRPVHAGDWVPPWQHLTIEILRARPDGSLTSAQGLDVTVIHEERQYHWVYNKSGWRVERHEEHYPALQTQLNIQQGAVGKVTVPIKWGAYRIEVTDPSSGLTTLHRFQAGREMEARQRTAGVRPDQVGMTLDKDGYRPGDTARLTLKPPHAGEALILVESDHILWQKRITLAAEGGEVEVPIDPAWNRHDIHLSALVFRSATAGGDITPNRAVGIIHLPLERTSRRLEVALTAPEKMVPEQELTMTVKLANRVGKQAMVTVAAVDLGILQITDFKTPTPWQHFFSRKRLLPTARDLYGRIIEQMDGSISTMRFGGDADISRMRRGQQHKAQPRLVSLFSGPVTVDAQGQAEIKLPVPDFNGRLRIMATAFSATQFGHAEGEVTVAAPLVAEAALPRFLATGDRSQMTLDLHNLSGNAQPFKVSLRAQPPLVAAPMEKVITLANDQRTTLTLPIATSAATGVGVAKVEITGEGVDLQRSWPITIRSPFPAQRVVQEQVVSAGQQPFTLDAKNWLGLVPESAELWLQISDHPLFDIRSLVKGLVGYPYGCLEQTTSRAFPMLFVDEAMARENNLAVLDRKERSKRIDAAMVRLKGMWRSSGGYGLWNSNSPLEPWLTAYVGDFLLTAKEQGFSVDEALLKKSLEQLIKQLKGVRTTLRHGSDAASIHGARAYAGYVVARTGRAALSDLRALAQRIPPKGQAMARIHLGLALRLQGDHNRGQTLLDQGVDALEKKERIDDYGSPIRNLALTTALFSRHQINGDKVAGLLERLLRQLRDRRYLSTQEKLAVLLAATPAAKERSDTPLKAVVSRAGAATSYPIKGRMGQLWVGAEQWKDLTIEPPEQGQLFIRATLTGFPLRPPKAERSVVDLHHTLYTMDGMLVEERPLKTGELFVLHLQATSKRAMEHGLVEALLPAGLELENPAIMKGESLGDLQLGGIKPALAMHSGAIRHQEFREDRYVAAVSLKHGVTNLYAIVRAVAPGDYSWPPLRVEDMYRPTRRGTGDGGTLQVIQPAAP</sequence>
<dbReference type="Pfam" id="PF17962">
    <property type="entry name" value="bMG6"/>
    <property type="match status" value="1"/>
</dbReference>
<organism evidence="6">
    <name type="scientific">Magnetococcus massalia (strain MO-1)</name>
    <dbReference type="NCBI Taxonomy" id="451514"/>
    <lineage>
        <taxon>Bacteria</taxon>
        <taxon>Pseudomonadati</taxon>
        <taxon>Pseudomonadota</taxon>
        <taxon>Magnetococcia</taxon>
        <taxon>Magnetococcales</taxon>
        <taxon>Magnetococcaceae</taxon>
        <taxon>Magnetococcus</taxon>
    </lineage>
</organism>
<dbReference type="Pfam" id="PF11974">
    <property type="entry name" value="bMG3"/>
    <property type="match status" value="1"/>
</dbReference>
<feature type="region of interest" description="Disordered" evidence="3">
    <location>
        <begin position="1601"/>
        <end position="1620"/>
    </location>
</feature>
<reference evidence="6" key="1">
    <citation type="submission" date="2015-04" db="EMBL/GenBank/DDBJ databases">
        <authorList>
            <person name="Syromyatnikov M.Y."/>
            <person name="Popov V.N."/>
        </authorList>
    </citation>
    <scope>NUCLEOTIDE SEQUENCE</scope>
    <source>
        <strain evidence="6">MO-1</strain>
    </source>
</reference>
<dbReference type="InterPro" id="IPR011626">
    <property type="entry name" value="Alpha-macroglobulin_TED"/>
</dbReference>
<protein>
    <recommendedName>
        <fullName evidence="7">Alpha-2-macroglobulin</fullName>
    </recommendedName>
</protein>
<dbReference type="InterPro" id="IPR021868">
    <property type="entry name" value="Alpha_2_Macroglob_MG3"/>
</dbReference>
<dbReference type="Pfam" id="PF17973">
    <property type="entry name" value="bMG10"/>
    <property type="match status" value="1"/>
</dbReference>
<name>A0A1S7LGX4_MAGMO</name>
<dbReference type="Pfam" id="PF21142">
    <property type="entry name" value="A2M_bMG2"/>
    <property type="match status" value="1"/>
</dbReference>
<dbReference type="Gene3D" id="2.60.40.1930">
    <property type="match status" value="1"/>
</dbReference>
<dbReference type="Pfam" id="PF17970">
    <property type="entry name" value="bMG1"/>
    <property type="match status" value="1"/>
</dbReference>
<dbReference type="PIRSF" id="PIRSF038980">
    <property type="entry name" value="A2M_bac"/>
    <property type="match status" value="1"/>
</dbReference>
<evidence type="ECO:0000256" key="1">
    <source>
        <dbReference type="ARBA" id="ARBA00010556"/>
    </source>
</evidence>
<dbReference type="InterPro" id="IPR049120">
    <property type="entry name" value="A2M_bMG2"/>
</dbReference>
<evidence type="ECO:0000313" key="6">
    <source>
        <dbReference type="EMBL" id="CRH05036.1"/>
    </source>
</evidence>
<dbReference type="SMART" id="SM01360">
    <property type="entry name" value="A2M"/>
    <property type="match status" value="1"/>
</dbReference>
<dbReference type="InterPro" id="IPR001599">
    <property type="entry name" value="Macroglobln_a2"/>
</dbReference>
<dbReference type="Pfam" id="PF07678">
    <property type="entry name" value="TED_complement"/>
    <property type="match status" value="1"/>
</dbReference>
<dbReference type="InterPro" id="IPR041246">
    <property type="entry name" value="Bact_MG10"/>
</dbReference>
<evidence type="ECO:0000259" key="4">
    <source>
        <dbReference type="SMART" id="SM01359"/>
    </source>
</evidence>
<dbReference type="SMART" id="SM01419">
    <property type="entry name" value="Thiol-ester_cl"/>
    <property type="match status" value="1"/>
</dbReference>
<comment type="similarity">
    <text evidence="1">Belongs to the protease inhibitor I39 (alpha-2-macroglobulin) family. Bacterial alpha-2-macroglobulin subfamily.</text>
</comment>
<dbReference type="SMART" id="SM01359">
    <property type="entry name" value="A2M_N_2"/>
    <property type="match status" value="1"/>
</dbReference>
<feature type="domain" description="Alpha-2-macroglobulin bait region" evidence="4">
    <location>
        <begin position="732"/>
        <end position="876"/>
    </location>
</feature>
<dbReference type="Pfam" id="PF00207">
    <property type="entry name" value="A2M"/>
    <property type="match status" value="1"/>
</dbReference>
<dbReference type="InterPro" id="IPR026284">
    <property type="entry name" value="A2MG_proteobact"/>
</dbReference>
<dbReference type="CDD" id="cd02891">
    <property type="entry name" value="A2M_like"/>
    <property type="match status" value="1"/>
</dbReference>